<keyword evidence="5" id="KW-0694">RNA-binding</keyword>
<keyword evidence="4" id="KW-0479">Metal-binding</keyword>
<dbReference type="PROSITE" id="PS50988">
    <property type="entry name" value="TROVE"/>
    <property type="match status" value="1"/>
</dbReference>
<feature type="compositionally biased region" description="Basic residues" evidence="7">
    <location>
        <begin position="213"/>
        <end position="226"/>
    </location>
</feature>
<comment type="subcellular location">
    <subcellularLocation>
        <location evidence="1">Cytoplasm</location>
    </subcellularLocation>
</comment>
<evidence type="ECO:0000256" key="1">
    <source>
        <dbReference type="ARBA" id="ARBA00004496"/>
    </source>
</evidence>
<evidence type="ECO:0000256" key="5">
    <source>
        <dbReference type="ARBA" id="ARBA00022884"/>
    </source>
</evidence>
<dbReference type="GO" id="GO:1990904">
    <property type="term" value="C:ribonucleoprotein complex"/>
    <property type="evidence" value="ECO:0007669"/>
    <property type="project" value="UniProtKB-KW"/>
</dbReference>
<dbReference type="PANTHER" id="PTHR14202:SF0">
    <property type="entry name" value="RNA-BINDING PROTEIN RO60"/>
    <property type="match status" value="1"/>
</dbReference>
<dbReference type="InterPro" id="IPR056800">
    <property type="entry name" value="vWA_Ro60"/>
</dbReference>
<evidence type="ECO:0000256" key="3">
    <source>
        <dbReference type="ARBA" id="ARBA00022490"/>
    </source>
</evidence>
<feature type="compositionally biased region" description="Low complexity" evidence="7">
    <location>
        <begin position="181"/>
        <end position="212"/>
    </location>
</feature>
<proteinExistence type="inferred from homology"/>
<evidence type="ECO:0000313" key="9">
    <source>
        <dbReference type="EMBL" id="KNE63735.1"/>
    </source>
</evidence>
<dbReference type="InterPro" id="IPR036465">
    <property type="entry name" value="vWFA_dom_sf"/>
</dbReference>
<reference evidence="10" key="2">
    <citation type="submission" date="2009-11" db="EMBL/GenBank/DDBJ databases">
        <title>The Genome Sequence of Allomyces macrogynus strain ATCC 38327.</title>
        <authorList>
            <consortium name="The Broad Institute Genome Sequencing Platform"/>
            <person name="Russ C."/>
            <person name="Cuomo C."/>
            <person name="Shea T."/>
            <person name="Young S.K."/>
            <person name="Zeng Q."/>
            <person name="Koehrsen M."/>
            <person name="Haas B."/>
            <person name="Borodovsky M."/>
            <person name="Guigo R."/>
            <person name="Alvarado L."/>
            <person name="Berlin A."/>
            <person name="Borenstein D."/>
            <person name="Chen Z."/>
            <person name="Engels R."/>
            <person name="Freedman E."/>
            <person name="Gellesch M."/>
            <person name="Goldberg J."/>
            <person name="Griggs A."/>
            <person name="Gujja S."/>
            <person name="Heiman D."/>
            <person name="Hepburn T."/>
            <person name="Howarth C."/>
            <person name="Jen D."/>
            <person name="Larson L."/>
            <person name="Lewis B."/>
            <person name="Mehta T."/>
            <person name="Park D."/>
            <person name="Pearson M."/>
            <person name="Roberts A."/>
            <person name="Saif S."/>
            <person name="Shenoy N."/>
            <person name="Sisk P."/>
            <person name="Stolte C."/>
            <person name="Sykes S."/>
            <person name="Walk T."/>
            <person name="White J."/>
            <person name="Yandava C."/>
            <person name="Burger G."/>
            <person name="Gray M.W."/>
            <person name="Holland P.W.H."/>
            <person name="King N."/>
            <person name="Lang F.B.F."/>
            <person name="Roger A.J."/>
            <person name="Ruiz-Trillo I."/>
            <person name="Lander E."/>
            <person name="Nusbaum C."/>
        </authorList>
    </citation>
    <scope>NUCLEOTIDE SEQUENCE [LARGE SCALE GENOMIC DNA]</scope>
    <source>
        <strain evidence="10">ATCC 38327</strain>
    </source>
</reference>
<gene>
    <name evidence="9" type="ORF">AMAG_19049</name>
</gene>
<dbReference type="GO" id="GO:0005737">
    <property type="term" value="C:cytoplasm"/>
    <property type="evidence" value="ECO:0007669"/>
    <property type="project" value="UniProtKB-SubCell"/>
</dbReference>
<dbReference type="GO" id="GO:0003723">
    <property type="term" value="F:RNA binding"/>
    <property type="evidence" value="ECO:0007669"/>
    <property type="project" value="UniProtKB-KW"/>
</dbReference>
<dbReference type="AlphaFoldDB" id="A0A0L0SMX3"/>
<keyword evidence="10" id="KW-1185">Reference proteome</keyword>
<evidence type="ECO:0000313" key="10">
    <source>
        <dbReference type="Proteomes" id="UP000054350"/>
    </source>
</evidence>
<keyword evidence="3" id="KW-0963">Cytoplasm</keyword>
<reference evidence="9 10" key="1">
    <citation type="submission" date="2009-11" db="EMBL/GenBank/DDBJ databases">
        <title>Annotation of Allomyces macrogynus ATCC 38327.</title>
        <authorList>
            <consortium name="The Broad Institute Genome Sequencing Platform"/>
            <person name="Russ C."/>
            <person name="Cuomo C."/>
            <person name="Burger G."/>
            <person name="Gray M.W."/>
            <person name="Holland P.W.H."/>
            <person name="King N."/>
            <person name="Lang F.B.F."/>
            <person name="Roger A.J."/>
            <person name="Ruiz-Trillo I."/>
            <person name="Young S.K."/>
            <person name="Zeng Q."/>
            <person name="Gargeya S."/>
            <person name="Fitzgerald M."/>
            <person name="Haas B."/>
            <person name="Abouelleil A."/>
            <person name="Alvarado L."/>
            <person name="Arachchi H.M."/>
            <person name="Berlin A."/>
            <person name="Chapman S.B."/>
            <person name="Gearin G."/>
            <person name="Goldberg J."/>
            <person name="Griggs A."/>
            <person name="Gujja S."/>
            <person name="Hansen M."/>
            <person name="Heiman D."/>
            <person name="Howarth C."/>
            <person name="Larimer J."/>
            <person name="Lui A."/>
            <person name="MacDonald P.J.P."/>
            <person name="McCowen C."/>
            <person name="Montmayeur A."/>
            <person name="Murphy C."/>
            <person name="Neiman D."/>
            <person name="Pearson M."/>
            <person name="Priest M."/>
            <person name="Roberts A."/>
            <person name="Saif S."/>
            <person name="Shea T."/>
            <person name="Sisk P."/>
            <person name="Stolte C."/>
            <person name="Sykes S."/>
            <person name="Wortman J."/>
            <person name="Nusbaum C."/>
            <person name="Birren B."/>
        </authorList>
    </citation>
    <scope>NUCLEOTIDE SEQUENCE [LARGE SCALE GENOMIC DNA]</scope>
    <source>
        <strain evidence="9 10">ATCC 38327</strain>
    </source>
</reference>
<sequence>MDSDWEPLADAADAALVDEAGTVPQSRPLRDDQVLNKAGGYVFEVTPMTHLRRWIVLGGETCTFYASPKDLTLGAAKSVVKLLDDGHGLEMVQLLYDYSISGRTAKQDYLIFALAICAKFGNDEVKAAVYAKLPEMCRIPTTLFMFCEYVKSFADPKPLETAAAKTDDASTVAIAELSGVSEQKQSQQPQSQQQDTTMTEAEAAASTAVVAAAKKKPKAPTHHAPRTGKNWGKGQRRAIAKWYNQPRGVLALARLITKYKNRSGWTHKDLLRCAHVKPASPALSLVFKYAINGWTTELETALAEMVHIDPDCGKIKNYFSVQARLMQLDRDYNELVASAKATHSKDSGSAFAAPFVPAAMEAEVVQAIRAYRLEREHMPTAFLNSAAVWAALTENLGLTALLRNLNKLSAVGLLDDDKQENKARIDMIVMQVTNVDVLKRARMHPFNVLTTLLTYQSGRGARGSLSWPVNRRIVNALEQAYYLSFKAVVPTGKRYLVAIDVSGSMGWSNVMNSAVMTSRDAAAALAMTLVRTEPLCDVVAFTTTLTPFPLSKDDTLSDVQQRTTNMPFGAFTRPRRCASTAPRPSLAWPMPSWQ</sequence>
<dbReference type="InterPro" id="IPR040322">
    <property type="entry name" value="TROVE2"/>
</dbReference>
<dbReference type="InterPro" id="IPR008858">
    <property type="entry name" value="TROVE_dom"/>
</dbReference>
<evidence type="ECO:0000256" key="6">
    <source>
        <dbReference type="ARBA" id="ARBA00023274"/>
    </source>
</evidence>
<accession>A0A0L0SMX3</accession>
<comment type="similarity">
    <text evidence="2">Belongs to the Ro 60 kDa family.</text>
</comment>
<dbReference type="SUPFAM" id="SSF53300">
    <property type="entry name" value="vWA-like"/>
    <property type="match status" value="1"/>
</dbReference>
<feature type="region of interest" description="Disordered" evidence="7">
    <location>
        <begin position="179"/>
        <end position="231"/>
    </location>
</feature>
<dbReference type="SUPFAM" id="SSF140864">
    <property type="entry name" value="TROVE domain-like"/>
    <property type="match status" value="2"/>
</dbReference>
<dbReference type="Proteomes" id="UP000054350">
    <property type="component" value="Unassembled WGS sequence"/>
</dbReference>
<organism evidence="9 10">
    <name type="scientific">Allomyces macrogynus (strain ATCC 38327)</name>
    <name type="common">Allomyces javanicus var. macrogynus</name>
    <dbReference type="NCBI Taxonomy" id="578462"/>
    <lineage>
        <taxon>Eukaryota</taxon>
        <taxon>Fungi</taxon>
        <taxon>Fungi incertae sedis</taxon>
        <taxon>Blastocladiomycota</taxon>
        <taxon>Blastocladiomycetes</taxon>
        <taxon>Blastocladiales</taxon>
        <taxon>Blastocladiaceae</taxon>
        <taxon>Allomyces</taxon>
    </lineage>
</organism>
<dbReference type="Pfam" id="PF25045">
    <property type="entry name" value="vWA_Ro60"/>
    <property type="match status" value="1"/>
</dbReference>
<evidence type="ECO:0000256" key="4">
    <source>
        <dbReference type="ARBA" id="ARBA00022723"/>
    </source>
</evidence>
<evidence type="ECO:0000259" key="8">
    <source>
        <dbReference type="PROSITE" id="PS50988"/>
    </source>
</evidence>
<dbReference type="PANTHER" id="PTHR14202">
    <property type="entry name" value="60 KDA RIBONUCLEOPROTEIN SSA/RO"/>
    <property type="match status" value="1"/>
</dbReference>
<keyword evidence="6" id="KW-0687">Ribonucleoprotein</keyword>
<evidence type="ECO:0000256" key="7">
    <source>
        <dbReference type="SAM" id="MobiDB-lite"/>
    </source>
</evidence>
<protein>
    <recommendedName>
        <fullName evidence="8">TROVE domain-containing protein</fullName>
    </recommendedName>
</protein>
<dbReference type="OrthoDB" id="6098064at2759"/>
<name>A0A0L0SMX3_ALLM3</name>
<dbReference type="Pfam" id="PF05731">
    <property type="entry name" value="TROVE"/>
    <property type="match status" value="1"/>
</dbReference>
<feature type="domain" description="TROVE" evidence="8">
    <location>
        <begin position="34"/>
        <end position="493"/>
    </location>
</feature>
<dbReference type="GO" id="GO:0046872">
    <property type="term" value="F:metal ion binding"/>
    <property type="evidence" value="ECO:0007669"/>
    <property type="project" value="UniProtKB-KW"/>
</dbReference>
<dbReference type="EMBL" id="GG745343">
    <property type="protein sequence ID" value="KNE63735.1"/>
    <property type="molecule type" value="Genomic_DNA"/>
</dbReference>
<dbReference type="Gene3D" id="3.40.50.410">
    <property type="entry name" value="von Willebrand factor, type A domain"/>
    <property type="match status" value="1"/>
</dbReference>
<dbReference type="InterPro" id="IPR037214">
    <property type="entry name" value="TROVE_dom_sf"/>
</dbReference>
<dbReference type="eggNOG" id="KOG4465">
    <property type="taxonomic scope" value="Eukaryota"/>
</dbReference>
<evidence type="ECO:0000256" key="2">
    <source>
        <dbReference type="ARBA" id="ARBA00007814"/>
    </source>
</evidence>
<dbReference type="VEuPathDB" id="FungiDB:AMAG_19049"/>
<dbReference type="STRING" id="578462.A0A0L0SMX3"/>